<evidence type="ECO:0000313" key="8">
    <source>
        <dbReference type="EMBL" id="CAI5442242.1"/>
    </source>
</evidence>
<dbReference type="Proteomes" id="UP001152747">
    <property type="component" value="Unassembled WGS sequence"/>
</dbReference>
<dbReference type="SMART" id="SM00204">
    <property type="entry name" value="TGFB"/>
    <property type="match status" value="1"/>
</dbReference>
<dbReference type="GO" id="GO:0005615">
    <property type="term" value="C:extracellular space"/>
    <property type="evidence" value="ECO:0007669"/>
    <property type="project" value="TreeGrafter"/>
</dbReference>
<reference evidence="8" key="1">
    <citation type="submission" date="2022-11" db="EMBL/GenBank/DDBJ databases">
        <authorList>
            <person name="Kikuchi T."/>
        </authorList>
    </citation>
    <scope>NUCLEOTIDE SEQUENCE</scope>
    <source>
        <strain evidence="8">PS1010</strain>
    </source>
</reference>
<comment type="similarity">
    <text evidence="2 6">Belongs to the TGF-beta family.</text>
</comment>
<keyword evidence="9" id="KW-1185">Reference proteome</keyword>
<evidence type="ECO:0000256" key="3">
    <source>
        <dbReference type="ARBA" id="ARBA00022525"/>
    </source>
</evidence>
<dbReference type="EMBL" id="CANHGI010000002">
    <property type="protein sequence ID" value="CAI5442242.1"/>
    <property type="molecule type" value="Genomic_DNA"/>
</dbReference>
<organism evidence="8 9">
    <name type="scientific">Caenorhabditis angaria</name>
    <dbReference type="NCBI Taxonomy" id="860376"/>
    <lineage>
        <taxon>Eukaryota</taxon>
        <taxon>Metazoa</taxon>
        <taxon>Ecdysozoa</taxon>
        <taxon>Nematoda</taxon>
        <taxon>Chromadorea</taxon>
        <taxon>Rhabditida</taxon>
        <taxon>Rhabditina</taxon>
        <taxon>Rhabditomorpha</taxon>
        <taxon>Rhabditoidea</taxon>
        <taxon>Rhabditidae</taxon>
        <taxon>Peloderinae</taxon>
        <taxon>Caenorhabditis</taxon>
    </lineage>
</organism>
<dbReference type="InterPro" id="IPR029034">
    <property type="entry name" value="Cystine-knot_cytokine"/>
</dbReference>
<dbReference type="SUPFAM" id="SSF57501">
    <property type="entry name" value="Cystine-knot cytokines"/>
    <property type="match status" value="1"/>
</dbReference>
<proteinExistence type="inferred from homology"/>
<comment type="subcellular location">
    <subcellularLocation>
        <location evidence="1">Secreted</location>
    </subcellularLocation>
</comment>
<evidence type="ECO:0000313" key="9">
    <source>
        <dbReference type="Proteomes" id="UP001152747"/>
    </source>
</evidence>
<dbReference type="Pfam" id="PF00019">
    <property type="entry name" value="TGF_beta"/>
    <property type="match status" value="1"/>
</dbReference>
<name>A0A9P1IFF5_9PELO</name>
<evidence type="ECO:0000256" key="6">
    <source>
        <dbReference type="RuleBase" id="RU000354"/>
    </source>
</evidence>
<evidence type="ECO:0000256" key="1">
    <source>
        <dbReference type="ARBA" id="ARBA00004613"/>
    </source>
</evidence>
<evidence type="ECO:0000256" key="5">
    <source>
        <dbReference type="ARBA" id="ARBA00023157"/>
    </source>
</evidence>
<accession>A0A9P1IFF5</accession>
<dbReference type="PANTHER" id="PTHR11848">
    <property type="entry name" value="TGF-BETA FAMILY"/>
    <property type="match status" value="1"/>
</dbReference>
<keyword evidence="4 6" id="KW-0339">Growth factor</keyword>
<dbReference type="GO" id="GO:0008083">
    <property type="term" value="F:growth factor activity"/>
    <property type="evidence" value="ECO:0007669"/>
    <property type="project" value="UniProtKB-KW"/>
</dbReference>
<keyword evidence="3" id="KW-0964">Secreted</keyword>
<dbReference type="AlphaFoldDB" id="A0A9P1IFF5"/>
<dbReference type="InterPro" id="IPR017948">
    <property type="entry name" value="TGFb_CS"/>
</dbReference>
<evidence type="ECO:0000256" key="2">
    <source>
        <dbReference type="ARBA" id="ARBA00006656"/>
    </source>
</evidence>
<comment type="caution">
    <text evidence="8">The sequence shown here is derived from an EMBL/GenBank/DDBJ whole genome shotgun (WGS) entry which is preliminary data.</text>
</comment>
<protein>
    <recommendedName>
        <fullName evidence="7">TGF-beta family profile domain-containing protein</fullName>
    </recommendedName>
</protein>
<dbReference type="GO" id="GO:0005125">
    <property type="term" value="F:cytokine activity"/>
    <property type="evidence" value="ECO:0007669"/>
    <property type="project" value="TreeGrafter"/>
</dbReference>
<evidence type="ECO:0000256" key="4">
    <source>
        <dbReference type="ARBA" id="ARBA00023030"/>
    </source>
</evidence>
<keyword evidence="5" id="KW-1015">Disulfide bond</keyword>
<dbReference type="PANTHER" id="PTHR11848:SF309">
    <property type="entry name" value="INHIBIN BETA CHAIN"/>
    <property type="match status" value="1"/>
</dbReference>
<dbReference type="OrthoDB" id="6516235at2759"/>
<evidence type="ECO:0000259" key="7">
    <source>
        <dbReference type="PROSITE" id="PS51362"/>
    </source>
</evidence>
<dbReference type="Gene3D" id="2.10.90.10">
    <property type="entry name" value="Cystine-knot cytokines"/>
    <property type="match status" value="1"/>
</dbReference>
<sequence>MVFLKFLGILGFSFIFEIGTITSKIDIQKIRVLENLNLLDRPKDIGEIPIFPFEVASPSEKYGGKLSHEMLESRKGWNCVTGSSVENNCFPYNFNLSKEFVSGNILISTQNLTNLSNLVIIASEVNKQFGAETRELDRFEFEQSSRTSRFRIRFNLSSQIRKWLEEPEKTKFIKIDIYINGIIVDNVEDYLEVEPFFEMTVFEYFESENTNCTGCYLSTFYVNFTEIGWNDWILSPPGFYANLCEGSCPDEKLGGTDIIQEQVCAPNYYGSVDFLIARSKYDIQKIRIHGLRALSCGCI</sequence>
<dbReference type="PROSITE" id="PS51362">
    <property type="entry name" value="TGF_BETA_2"/>
    <property type="match status" value="1"/>
</dbReference>
<gene>
    <name evidence="8" type="ORF">CAMP_LOCUS4879</name>
</gene>
<dbReference type="InterPro" id="IPR001839">
    <property type="entry name" value="TGF-b_C"/>
</dbReference>
<dbReference type="PROSITE" id="PS00250">
    <property type="entry name" value="TGF_BETA_1"/>
    <property type="match status" value="1"/>
</dbReference>
<dbReference type="InterPro" id="IPR015615">
    <property type="entry name" value="TGF-beta-rel"/>
</dbReference>
<feature type="domain" description="TGF-beta family profile" evidence="7">
    <location>
        <begin position="206"/>
        <end position="299"/>
    </location>
</feature>